<dbReference type="Proteomes" id="UP000694388">
    <property type="component" value="Unplaced"/>
</dbReference>
<dbReference type="InterPro" id="IPR002347">
    <property type="entry name" value="SDR_fam"/>
</dbReference>
<evidence type="ECO:0000313" key="5">
    <source>
        <dbReference type="Proteomes" id="UP000694388"/>
    </source>
</evidence>
<dbReference type="Ensembl" id="ENSEBUT00000004902.1">
    <property type="protein sequence ID" value="ENSEBUP00000004464.1"/>
    <property type="gene ID" value="ENSEBUG00000003133.1"/>
</dbReference>
<evidence type="ECO:0000256" key="1">
    <source>
        <dbReference type="ARBA" id="ARBA00006484"/>
    </source>
</evidence>
<evidence type="ECO:0000256" key="2">
    <source>
        <dbReference type="ARBA" id="ARBA00023002"/>
    </source>
</evidence>
<evidence type="ECO:0000313" key="4">
    <source>
        <dbReference type="Ensembl" id="ENSEBUP00000004445.1"/>
    </source>
</evidence>
<dbReference type="Gene3D" id="3.40.50.720">
    <property type="entry name" value="NAD(P)-binding Rossmann-like Domain"/>
    <property type="match status" value="1"/>
</dbReference>
<dbReference type="PANTHER" id="PTHR43157:SF59">
    <property type="entry name" value="RETINOL DEHYDROGENASE 13"/>
    <property type="match status" value="1"/>
</dbReference>
<dbReference type="GO" id="GO:0016491">
    <property type="term" value="F:oxidoreductase activity"/>
    <property type="evidence" value="ECO:0007669"/>
    <property type="project" value="UniProtKB-KW"/>
</dbReference>
<dbReference type="InterPro" id="IPR036291">
    <property type="entry name" value="NAD(P)-bd_dom_sf"/>
</dbReference>
<dbReference type="Pfam" id="PF00106">
    <property type="entry name" value="adh_short"/>
    <property type="match status" value="1"/>
</dbReference>
<dbReference type="SUPFAM" id="SSF51735">
    <property type="entry name" value="NAD(P)-binding Rossmann-fold domains"/>
    <property type="match status" value="1"/>
</dbReference>
<name>A0A8C4NL59_EPTBU</name>
<keyword evidence="2" id="KW-0560">Oxidoreductase</keyword>
<dbReference type="PANTHER" id="PTHR43157">
    <property type="entry name" value="PHOSPHATIDYLINOSITOL-GLYCAN BIOSYNTHESIS CLASS F PROTEIN-RELATED"/>
    <property type="match status" value="1"/>
</dbReference>
<proteinExistence type="inferred from homology"/>
<dbReference type="PRINTS" id="PR00080">
    <property type="entry name" value="SDRFAMILY"/>
</dbReference>
<keyword evidence="5" id="KW-1185">Reference proteome</keyword>
<dbReference type="Ensembl" id="ENSEBUT00000004883.1">
    <property type="protein sequence ID" value="ENSEBUP00000004445.1"/>
    <property type="gene ID" value="ENSEBUG00000003133.1"/>
</dbReference>
<dbReference type="OMA" id="LMCATEP"/>
<reference evidence="4" key="1">
    <citation type="submission" date="2025-05" db="UniProtKB">
        <authorList>
            <consortium name="Ensembl"/>
        </authorList>
    </citation>
    <scope>IDENTIFICATION</scope>
</reference>
<comment type="similarity">
    <text evidence="1 3">Belongs to the short-chain dehydrogenases/reductases (SDR) family.</text>
</comment>
<dbReference type="GeneTree" id="ENSGT00940000159641"/>
<dbReference type="PRINTS" id="PR00081">
    <property type="entry name" value="GDHRDH"/>
</dbReference>
<organism evidence="4 5">
    <name type="scientific">Eptatretus burgeri</name>
    <name type="common">Inshore hagfish</name>
    <dbReference type="NCBI Taxonomy" id="7764"/>
    <lineage>
        <taxon>Eukaryota</taxon>
        <taxon>Metazoa</taxon>
        <taxon>Chordata</taxon>
        <taxon>Craniata</taxon>
        <taxon>Vertebrata</taxon>
        <taxon>Cyclostomata</taxon>
        <taxon>Myxini</taxon>
        <taxon>Myxiniformes</taxon>
        <taxon>Myxinidae</taxon>
        <taxon>Eptatretinae</taxon>
        <taxon>Eptatretus</taxon>
    </lineage>
</organism>
<protein>
    <submittedName>
        <fullName evidence="4">Retinol dehydrogenase 13</fullName>
    </submittedName>
</protein>
<evidence type="ECO:0000256" key="3">
    <source>
        <dbReference type="RuleBase" id="RU000363"/>
    </source>
</evidence>
<sequence>MDKCESAARDIRRDTLNRNVVARKLDLASFASVRNFAKQIEEEEDLHVLINNAAVMRCPETKTEDGFEMQFGVNYLGHFLLTNLLLDKLLASAPSRIINVSSMAYIAGKLDPEDLQSQNIPYNAKMAYCRSKMAAMLFTHELSRRLNHTGITVNAVNPGVAATDLGRHTGLHQSTISRNVLGPFFWLVVKSPEQAAQPSVYLAVSEKLEGISGRYFDGMQARDPGPEVQDDHMSALLWEASRKLVGLHSDNTTKLIAGPTNNSEL</sequence>
<dbReference type="AlphaFoldDB" id="A0A8C4NL59"/>
<accession>A0A8C4NL59</accession>